<evidence type="ECO:0000256" key="1">
    <source>
        <dbReference type="SAM" id="MobiDB-lite"/>
    </source>
</evidence>
<dbReference type="Pfam" id="PF06986">
    <property type="entry name" value="F_T4SS_TraN"/>
    <property type="match status" value="1"/>
</dbReference>
<gene>
    <name evidence="3" type="ORF">AB433_17730</name>
</gene>
<dbReference type="PATRIC" id="fig|1348774.3.peg.3735"/>
<feature type="compositionally biased region" description="Pro residues" evidence="1">
    <location>
        <begin position="59"/>
        <end position="69"/>
    </location>
</feature>
<reference evidence="3 4" key="1">
    <citation type="submission" date="2015-06" db="EMBL/GenBank/DDBJ databases">
        <authorList>
            <person name="Zeng Y."/>
            <person name="Huang Y."/>
        </authorList>
    </citation>
    <scope>NUCLEOTIDE SEQUENCE [LARGE SCALE GENOMIC DNA]</scope>
    <source>
        <strain evidence="3 4">PQ-2</strain>
        <plasmid evidence="4">Plasmid p1</plasmid>
    </source>
</reference>
<dbReference type="AlphaFoldDB" id="A0A0G3XK90"/>
<keyword evidence="3" id="KW-0614">Plasmid</keyword>
<dbReference type="EMBL" id="CP011771">
    <property type="protein sequence ID" value="AKM11990.1"/>
    <property type="molecule type" value="Genomic_DNA"/>
</dbReference>
<accession>A0A0G3XK90</accession>
<keyword evidence="2" id="KW-0732">Signal</keyword>
<feature type="signal peptide" evidence="2">
    <location>
        <begin position="1"/>
        <end position="35"/>
    </location>
</feature>
<evidence type="ECO:0000256" key="2">
    <source>
        <dbReference type="SAM" id="SignalP"/>
    </source>
</evidence>
<keyword evidence="4" id="KW-1185">Reference proteome</keyword>
<protein>
    <submittedName>
        <fullName evidence="3">Conjugal transfer protein TraN</fullName>
    </submittedName>
</protein>
<organism evidence="3 4">
    <name type="scientific">Croceicoccus naphthovorans</name>
    <dbReference type="NCBI Taxonomy" id="1348774"/>
    <lineage>
        <taxon>Bacteria</taxon>
        <taxon>Pseudomonadati</taxon>
        <taxon>Pseudomonadota</taxon>
        <taxon>Alphaproteobacteria</taxon>
        <taxon>Sphingomonadales</taxon>
        <taxon>Erythrobacteraceae</taxon>
        <taxon>Croceicoccus</taxon>
    </lineage>
</organism>
<feature type="region of interest" description="Disordered" evidence="1">
    <location>
        <begin position="59"/>
        <end position="87"/>
    </location>
</feature>
<sequence>MTGAGSRMARGRAGRFARLALPCLLLALASHPAHAQVYIPPPDDLVEELPVLPPDVDPVLPAPTPPPPSASNAMSAEEAKAEARSTGAALRGAYQGLTQEAGAAGQVPGYQESYPGQTSYYTNPEALQTDGAVAGWNSEAYQTANSTTRPTVDVTRSDLARATAIEADPDAYLDGMSADGSTGDCVPLPPGSGAANTAEWTCHVGSQVVEQPRTCTSSLSVAEWNDMLYQYVCVIAPGFDGCTALAGSGQCRRTATYPVPDYNLTVDYYDCDTAVSDPNAYLIAALPKPPPADAFAVVSNAYRCNAQGMIDALTFDPVTGMPLQYVTGLQQCGSIASDTTCTRTSAAAAGLAERVLCKTWDFIGDPFGGGGYLTCIEPAAPEEVYLCSSNVAGMTAESAVSKWFTQVWTDSACSSDPASCTLSSEICTAPNETRVIGGVAVTRPCWETTRTYLCQNVVGGGNDCGALEAQAGCSLAREVCLDDPPSADGSCAVSERVYSCPIPGTSEEPAQYICGGDVYCVNGECEAVEREASDEFKDAVVALNALGQANAEFDEAALTLFRGTRESCSHKIFGLSNCCSGKGVPLLTPWLCSSAEKLLDEKDDAGLCHKAGTYCSSSFLGICVTKKDVYCCFQSKISRILQEQGRPQIGKPWGKPKTETCEGFSIFEFQQLDLSVMDFSEVYADFMEAAKLPDEAAALVQIQQKIADYYAAHKP</sequence>
<dbReference type="InterPro" id="IPR014121">
    <property type="entry name" value="TraN_Ftype"/>
</dbReference>
<feature type="chain" id="PRO_5002562924" evidence="2">
    <location>
        <begin position="36"/>
        <end position="715"/>
    </location>
</feature>
<proteinExistence type="predicted"/>
<dbReference type="KEGG" id="cna:AB433_17730"/>
<evidence type="ECO:0000313" key="3">
    <source>
        <dbReference type="EMBL" id="AKM11990.1"/>
    </source>
</evidence>
<name>A0A0G3XK90_9SPHN</name>
<geneLocation type="plasmid" evidence="3 4">
    <name>p1</name>
</geneLocation>
<dbReference type="Proteomes" id="UP000035287">
    <property type="component" value="Plasmid p1"/>
</dbReference>
<evidence type="ECO:0000313" key="4">
    <source>
        <dbReference type="Proteomes" id="UP000035287"/>
    </source>
</evidence>